<dbReference type="EMBL" id="OV121134">
    <property type="protein sequence ID" value="CAH0553717.1"/>
    <property type="molecule type" value="Genomic_DNA"/>
</dbReference>
<reference evidence="1" key="1">
    <citation type="submission" date="2021-12" db="EMBL/GenBank/DDBJ databases">
        <authorList>
            <person name="King R."/>
        </authorList>
    </citation>
    <scope>NUCLEOTIDE SEQUENCE</scope>
</reference>
<protein>
    <submittedName>
        <fullName evidence="1">Uncharacterized protein</fullName>
    </submittedName>
</protein>
<evidence type="ECO:0000313" key="2">
    <source>
        <dbReference type="Proteomes" id="UP001154078"/>
    </source>
</evidence>
<dbReference type="Proteomes" id="UP001154078">
    <property type="component" value="Chromosome 3"/>
</dbReference>
<sequence length="151" mass="16496">MSSPYEAPVLSEIGCWVIGYNKTRSPGAFSAGNDKDNQVFVARSNQFGSWIPGKYIETLGAYVSLEGQEISCDKFEILCLSKMRWQKAVGGEIPANAFIGSKGGGETLYVGRVKHEGNRVSVGKVKSPYNVCEYPMDGREVTSNNFDILVV</sequence>
<name>A0A9P0FGZ7_BRAAE</name>
<dbReference type="PANTHER" id="PTHR31649">
    <property type="entry name" value="AGAP009604-PA"/>
    <property type="match status" value="1"/>
</dbReference>
<dbReference type="AlphaFoldDB" id="A0A9P0FGZ7"/>
<accession>A0A9P0FGZ7</accession>
<organism evidence="1 2">
    <name type="scientific">Brassicogethes aeneus</name>
    <name type="common">Rape pollen beetle</name>
    <name type="synonym">Meligethes aeneus</name>
    <dbReference type="NCBI Taxonomy" id="1431903"/>
    <lineage>
        <taxon>Eukaryota</taxon>
        <taxon>Metazoa</taxon>
        <taxon>Ecdysozoa</taxon>
        <taxon>Arthropoda</taxon>
        <taxon>Hexapoda</taxon>
        <taxon>Insecta</taxon>
        <taxon>Pterygota</taxon>
        <taxon>Neoptera</taxon>
        <taxon>Endopterygota</taxon>
        <taxon>Coleoptera</taxon>
        <taxon>Polyphaga</taxon>
        <taxon>Cucujiformia</taxon>
        <taxon>Nitidulidae</taxon>
        <taxon>Meligethinae</taxon>
        <taxon>Brassicogethes</taxon>
    </lineage>
</organism>
<keyword evidence="2" id="KW-1185">Reference proteome</keyword>
<dbReference type="OrthoDB" id="1925699at2759"/>
<proteinExistence type="predicted"/>
<gene>
    <name evidence="1" type="ORF">MELIAE_LOCUS5642</name>
</gene>
<dbReference type="PANTHER" id="PTHR31649:SF1">
    <property type="entry name" value="FARNESOIC ACID O-METHYL TRANSFERASE DOMAIN-CONTAINING PROTEIN"/>
    <property type="match status" value="1"/>
</dbReference>
<dbReference type="SMART" id="SM00696">
    <property type="entry name" value="DM9"/>
    <property type="match status" value="2"/>
</dbReference>
<evidence type="ECO:0000313" key="1">
    <source>
        <dbReference type="EMBL" id="CAH0553717.1"/>
    </source>
</evidence>
<dbReference type="Pfam" id="PF11901">
    <property type="entry name" value="DM9"/>
    <property type="match status" value="1"/>
</dbReference>
<dbReference type="InterPro" id="IPR006616">
    <property type="entry name" value="DM9_repeat"/>
</dbReference>